<protein>
    <submittedName>
        <fullName evidence="1">Uncharacterized protein</fullName>
    </submittedName>
</protein>
<evidence type="ECO:0000313" key="2">
    <source>
        <dbReference type="Proteomes" id="UP001055811"/>
    </source>
</evidence>
<dbReference type="EMBL" id="CM042012">
    <property type="protein sequence ID" value="KAI3753869.1"/>
    <property type="molecule type" value="Genomic_DNA"/>
</dbReference>
<organism evidence="1 2">
    <name type="scientific">Cichorium intybus</name>
    <name type="common">Chicory</name>
    <dbReference type="NCBI Taxonomy" id="13427"/>
    <lineage>
        <taxon>Eukaryota</taxon>
        <taxon>Viridiplantae</taxon>
        <taxon>Streptophyta</taxon>
        <taxon>Embryophyta</taxon>
        <taxon>Tracheophyta</taxon>
        <taxon>Spermatophyta</taxon>
        <taxon>Magnoliopsida</taxon>
        <taxon>eudicotyledons</taxon>
        <taxon>Gunneridae</taxon>
        <taxon>Pentapetalae</taxon>
        <taxon>asterids</taxon>
        <taxon>campanulids</taxon>
        <taxon>Asterales</taxon>
        <taxon>Asteraceae</taxon>
        <taxon>Cichorioideae</taxon>
        <taxon>Cichorieae</taxon>
        <taxon>Cichoriinae</taxon>
        <taxon>Cichorium</taxon>
    </lineage>
</organism>
<reference evidence="1 2" key="2">
    <citation type="journal article" date="2022" name="Mol. Ecol. Resour.">
        <title>The genomes of chicory, endive, great burdock and yacon provide insights into Asteraceae paleo-polyploidization history and plant inulin production.</title>
        <authorList>
            <person name="Fan W."/>
            <person name="Wang S."/>
            <person name="Wang H."/>
            <person name="Wang A."/>
            <person name="Jiang F."/>
            <person name="Liu H."/>
            <person name="Zhao H."/>
            <person name="Xu D."/>
            <person name="Zhang Y."/>
        </authorList>
    </citation>
    <scope>NUCLEOTIDE SEQUENCE [LARGE SCALE GENOMIC DNA]</scope>
    <source>
        <strain evidence="2">cv. Punajuju</strain>
        <tissue evidence="1">Leaves</tissue>
    </source>
</reference>
<proteinExistence type="predicted"/>
<sequence length="254" mass="29026">MDASAVIEGAKSIFKSTLSGIKTISKYEENICELQEEISELRAKKMSIKQAVNIAIMEGKTPKHQVNVWLRKVSRTEDAVRTLLEIHDEYVNGRGSKMLYWGLQSWRVATKLEDVKELNSTHFETVAPERYPPIKAVEKMSVSSLVGQRAASDMKKLLEIVNNDDIRRFAVWGKGGIGKTTLVKNLINHLYNSSPDSFNIVIWVQVTREFNLRKIQSQIAERLRLKIEEGETTHSLANRILERLKMRVEASRKC</sequence>
<evidence type="ECO:0000313" key="1">
    <source>
        <dbReference type="EMBL" id="KAI3753869.1"/>
    </source>
</evidence>
<accession>A0ACB9E4K5</accession>
<dbReference type="Proteomes" id="UP001055811">
    <property type="component" value="Linkage Group LG04"/>
</dbReference>
<name>A0ACB9E4K5_CICIN</name>
<gene>
    <name evidence="1" type="ORF">L2E82_25933</name>
</gene>
<reference evidence="2" key="1">
    <citation type="journal article" date="2022" name="Mol. Ecol. Resour.">
        <title>The genomes of chicory, endive, great burdock and yacon provide insights into Asteraceae palaeo-polyploidization history and plant inulin production.</title>
        <authorList>
            <person name="Fan W."/>
            <person name="Wang S."/>
            <person name="Wang H."/>
            <person name="Wang A."/>
            <person name="Jiang F."/>
            <person name="Liu H."/>
            <person name="Zhao H."/>
            <person name="Xu D."/>
            <person name="Zhang Y."/>
        </authorList>
    </citation>
    <scope>NUCLEOTIDE SEQUENCE [LARGE SCALE GENOMIC DNA]</scope>
    <source>
        <strain evidence="2">cv. Punajuju</strain>
    </source>
</reference>
<comment type="caution">
    <text evidence="1">The sequence shown here is derived from an EMBL/GenBank/DDBJ whole genome shotgun (WGS) entry which is preliminary data.</text>
</comment>
<keyword evidence="2" id="KW-1185">Reference proteome</keyword>